<evidence type="ECO:0000256" key="2">
    <source>
        <dbReference type="ARBA" id="ARBA00022475"/>
    </source>
</evidence>
<dbReference type="Proteomes" id="UP000176233">
    <property type="component" value="Unassembled WGS sequence"/>
</dbReference>
<keyword evidence="2" id="KW-1003">Cell membrane</keyword>
<gene>
    <name evidence="8" type="ORF">A2660_00545</name>
</gene>
<reference evidence="8 9" key="1">
    <citation type="journal article" date="2016" name="Nat. Commun.">
        <title>Thousands of microbial genomes shed light on interconnected biogeochemical processes in an aquifer system.</title>
        <authorList>
            <person name="Anantharaman K."/>
            <person name="Brown C.T."/>
            <person name="Hug L.A."/>
            <person name="Sharon I."/>
            <person name="Castelle C.J."/>
            <person name="Probst A.J."/>
            <person name="Thomas B.C."/>
            <person name="Singh A."/>
            <person name="Wilkins M.J."/>
            <person name="Karaoz U."/>
            <person name="Brodie E.L."/>
            <person name="Williams K.H."/>
            <person name="Hubbard S.S."/>
            <person name="Banfield J.F."/>
        </authorList>
    </citation>
    <scope>NUCLEOTIDE SEQUENCE [LARGE SCALE GENOMIC DNA]</scope>
</reference>
<evidence type="ECO:0000256" key="5">
    <source>
        <dbReference type="ARBA" id="ARBA00023136"/>
    </source>
</evidence>
<feature type="transmembrane region" description="Helical" evidence="6">
    <location>
        <begin position="33"/>
        <end position="55"/>
    </location>
</feature>
<keyword evidence="5 6" id="KW-0472">Membrane</keyword>
<keyword evidence="3 6" id="KW-0812">Transmembrane</keyword>
<sequence>MQRKFHRSKHAKLAGVAAGLADYFNIDVMLVRLAFVLTTFLNGIGVIAYIVLWIITDQEPHTHSET</sequence>
<evidence type="ECO:0000259" key="7">
    <source>
        <dbReference type="Pfam" id="PF04024"/>
    </source>
</evidence>
<dbReference type="PANTHER" id="PTHR33885:SF3">
    <property type="entry name" value="PHAGE SHOCK PROTEIN C"/>
    <property type="match status" value="1"/>
</dbReference>
<evidence type="ECO:0000256" key="6">
    <source>
        <dbReference type="SAM" id="Phobius"/>
    </source>
</evidence>
<dbReference type="EMBL" id="MFEJ01000021">
    <property type="protein sequence ID" value="OGE80103.1"/>
    <property type="molecule type" value="Genomic_DNA"/>
</dbReference>
<evidence type="ECO:0000313" key="8">
    <source>
        <dbReference type="EMBL" id="OGE80103.1"/>
    </source>
</evidence>
<keyword evidence="4 6" id="KW-1133">Transmembrane helix</keyword>
<evidence type="ECO:0000256" key="4">
    <source>
        <dbReference type="ARBA" id="ARBA00022989"/>
    </source>
</evidence>
<feature type="domain" description="Phage shock protein PspC N-terminal" evidence="7">
    <location>
        <begin position="3"/>
        <end position="59"/>
    </location>
</feature>
<dbReference type="Pfam" id="PF04024">
    <property type="entry name" value="PspC"/>
    <property type="match status" value="1"/>
</dbReference>
<comment type="subcellular location">
    <subcellularLocation>
        <location evidence="1">Cell membrane</location>
        <topology evidence="1">Single-pass membrane protein</topology>
    </subcellularLocation>
</comment>
<proteinExistence type="predicted"/>
<evidence type="ECO:0000313" key="9">
    <source>
        <dbReference type="Proteomes" id="UP000176233"/>
    </source>
</evidence>
<dbReference type="AlphaFoldDB" id="A0A1F5NR55"/>
<dbReference type="PANTHER" id="PTHR33885">
    <property type="entry name" value="PHAGE SHOCK PROTEIN C"/>
    <property type="match status" value="1"/>
</dbReference>
<comment type="caution">
    <text evidence="8">The sequence shown here is derived from an EMBL/GenBank/DDBJ whole genome shotgun (WGS) entry which is preliminary data.</text>
</comment>
<protein>
    <recommendedName>
        <fullName evidence="7">Phage shock protein PspC N-terminal domain-containing protein</fullName>
    </recommendedName>
</protein>
<accession>A0A1F5NR55</accession>
<dbReference type="InterPro" id="IPR052027">
    <property type="entry name" value="PspC"/>
</dbReference>
<dbReference type="GO" id="GO:0005886">
    <property type="term" value="C:plasma membrane"/>
    <property type="evidence" value="ECO:0007669"/>
    <property type="project" value="UniProtKB-SubCell"/>
</dbReference>
<organism evidence="8 9">
    <name type="scientific">Candidatus Doudnabacteria bacterium RIFCSPHIGHO2_01_FULL_45_18</name>
    <dbReference type="NCBI Taxonomy" id="1817823"/>
    <lineage>
        <taxon>Bacteria</taxon>
        <taxon>Candidatus Doudnaibacteriota</taxon>
    </lineage>
</organism>
<name>A0A1F5NR55_9BACT</name>
<dbReference type="InterPro" id="IPR007168">
    <property type="entry name" value="Phageshock_PspC_N"/>
</dbReference>
<evidence type="ECO:0000256" key="1">
    <source>
        <dbReference type="ARBA" id="ARBA00004162"/>
    </source>
</evidence>
<evidence type="ECO:0000256" key="3">
    <source>
        <dbReference type="ARBA" id="ARBA00022692"/>
    </source>
</evidence>